<protein>
    <submittedName>
        <fullName evidence="1">Uncharacterized protein</fullName>
    </submittedName>
</protein>
<evidence type="ECO:0000313" key="1">
    <source>
        <dbReference type="EMBL" id="KAG8004206.1"/>
    </source>
</evidence>
<evidence type="ECO:0000313" key="2">
    <source>
        <dbReference type="Proteomes" id="UP000805704"/>
    </source>
</evidence>
<dbReference type="EMBL" id="CM024791">
    <property type="protein sequence ID" value="KAG8004206.1"/>
    <property type="molecule type" value="Genomic_DNA"/>
</dbReference>
<comment type="caution">
    <text evidence="1">The sequence shown here is derived from an EMBL/GenBank/DDBJ whole genome shotgun (WGS) entry which is preliminary data.</text>
</comment>
<reference evidence="1" key="1">
    <citation type="submission" date="2020-04" db="EMBL/GenBank/DDBJ databases">
        <title>A chromosome-scale assembly and high-density genetic map of the yellow drum (Nibea albiflora) genome.</title>
        <authorList>
            <person name="Xu D."/>
            <person name="Zhang W."/>
            <person name="Chen R."/>
            <person name="Tan P."/>
            <person name="Wang L."/>
            <person name="Song H."/>
            <person name="Tian L."/>
            <person name="Zhu Q."/>
            <person name="Wang B."/>
        </authorList>
    </citation>
    <scope>NUCLEOTIDE SEQUENCE</scope>
    <source>
        <strain evidence="1">ZJHYS-2018</strain>
    </source>
</reference>
<proteinExistence type="predicted"/>
<accession>A0ACB7ETS6</accession>
<gene>
    <name evidence="1" type="ORF">GBF38_008439</name>
</gene>
<keyword evidence="2" id="KW-1185">Reference proteome</keyword>
<sequence>MTHVTVPLTAKPRREVGSDTVPFLPTHILPFLPAHIHKQRALTATAHNTEPTTEPQTMKVFNKKRAEQLMIFASAIPGEEDDGQSPPATGSTALYWCHEKTEAALHRPIKLYQQLAGCPPQPCSLSISLSVSLCLNLSASLCIFHSNARSPVHRLGPRSSSCGTTAHERERESPSPYSLPGDKYLPHCPDLFWVN</sequence>
<organism evidence="1 2">
    <name type="scientific">Nibea albiflora</name>
    <name type="common">Yellow drum</name>
    <name type="synonym">Corvina albiflora</name>
    <dbReference type="NCBI Taxonomy" id="240163"/>
    <lineage>
        <taxon>Eukaryota</taxon>
        <taxon>Metazoa</taxon>
        <taxon>Chordata</taxon>
        <taxon>Craniata</taxon>
        <taxon>Vertebrata</taxon>
        <taxon>Euteleostomi</taxon>
        <taxon>Actinopterygii</taxon>
        <taxon>Neopterygii</taxon>
        <taxon>Teleostei</taxon>
        <taxon>Neoteleostei</taxon>
        <taxon>Acanthomorphata</taxon>
        <taxon>Eupercaria</taxon>
        <taxon>Sciaenidae</taxon>
        <taxon>Nibea</taxon>
    </lineage>
</organism>
<dbReference type="Proteomes" id="UP000805704">
    <property type="component" value="Chromosome 3"/>
</dbReference>
<name>A0ACB7ETS6_NIBAL</name>